<dbReference type="STRING" id="652103.Rpdx1_0961"/>
<keyword evidence="1" id="KW-0812">Transmembrane</keyword>
<accession>E6VBL7</accession>
<dbReference type="BioCyc" id="RPAL652103:RPDX1_RS04765-MONOMER"/>
<dbReference type="EMBL" id="CP002418">
    <property type="protein sequence ID" value="ADU42589.1"/>
    <property type="molecule type" value="Genomic_DNA"/>
</dbReference>
<evidence type="ECO:0000313" key="3">
    <source>
        <dbReference type="EMBL" id="ADU42589.1"/>
    </source>
</evidence>
<evidence type="ECO:0000259" key="2">
    <source>
        <dbReference type="Pfam" id="PF20061"/>
    </source>
</evidence>
<name>E6VBL7_RHOPX</name>
<dbReference type="Proteomes" id="UP000001402">
    <property type="component" value="Chromosome"/>
</dbReference>
<feature type="domain" description="DUF6460" evidence="2">
    <location>
        <begin position="62"/>
        <end position="96"/>
    </location>
</feature>
<reference evidence="3" key="1">
    <citation type="submission" date="2010-12" db="EMBL/GenBank/DDBJ databases">
        <title>Complete sequence of Rhodopseudomonas palustris DX-1.</title>
        <authorList>
            <consortium name="US DOE Joint Genome Institute"/>
            <person name="Lucas S."/>
            <person name="Copeland A."/>
            <person name="Lapidus A."/>
            <person name="Cheng J.-F."/>
            <person name="Goodwin L."/>
            <person name="Pitluck S."/>
            <person name="Misra M."/>
            <person name="Chertkov O."/>
            <person name="Detter J.C."/>
            <person name="Han C."/>
            <person name="Tapia R."/>
            <person name="Land M."/>
            <person name="Hauser L."/>
            <person name="Kyrpides N."/>
            <person name="Ivanova N."/>
            <person name="Ovchinnikova G."/>
            <person name="Logan B."/>
            <person name="Oda Y."/>
            <person name="Harwood C."/>
            <person name="Woyke T."/>
        </authorList>
    </citation>
    <scope>NUCLEOTIDE SEQUENCE [LARGE SCALE GENOMIC DNA]</scope>
    <source>
        <strain evidence="3">DX-1</strain>
    </source>
</reference>
<keyword evidence="1" id="KW-1133">Transmembrane helix</keyword>
<feature type="transmembrane region" description="Helical" evidence="1">
    <location>
        <begin position="73"/>
        <end position="94"/>
    </location>
</feature>
<dbReference type="HOGENOM" id="CLU_167396_0_0_5"/>
<dbReference type="OrthoDB" id="8480887at2"/>
<keyword evidence="1" id="KW-0472">Membrane</keyword>
<sequence>MRDDIRDLPANDDRMTRFLGGSPMAVAFRLILMSILVGVVLAAIGLDPWNIVTSIRLLFERIWELGFDAISGLWRYFLLGAVIVIPIWLLSRLFSTPRGR</sequence>
<organism evidence="3 4">
    <name type="scientific">Rhodopseudomonas palustris (strain DX-1)</name>
    <dbReference type="NCBI Taxonomy" id="652103"/>
    <lineage>
        <taxon>Bacteria</taxon>
        <taxon>Pseudomonadati</taxon>
        <taxon>Pseudomonadota</taxon>
        <taxon>Alphaproteobacteria</taxon>
        <taxon>Hyphomicrobiales</taxon>
        <taxon>Nitrobacteraceae</taxon>
        <taxon>Rhodopseudomonas</taxon>
    </lineage>
</organism>
<dbReference type="KEGG" id="rpx:Rpdx1_0961"/>
<proteinExistence type="predicted"/>
<dbReference type="eggNOG" id="ENOG5032ZW8">
    <property type="taxonomic scope" value="Bacteria"/>
</dbReference>
<dbReference type="Pfam" id="PF20061">
    <property type="entry name" value="DUF6460"/>
    <property type="match status" value="1"/>
</dbReference>
<gene>
    <name evidence="3" type="ordered locus">Rpdx1_0961</name>
</gene>
<dbReference type="AlphaFoldDB" id="E6VBL7"/>
<protein>
    <recommendedName>
        <fullName evidence="2">DUF6460 domain-containing protein</fullName>
    </recommendedName>
</protein>
<dbReference type="InterPro" id="IPR045594">
    <property type="entry name" value="DUF6460"/>
</dbReference>
<feature type="transmembrane region" description="Helical" evidence="1">
    <location>
        <begin position="24"/>
        <end position="46"/>
    </location>
</feature>
<evidence type="ECO:0000313" key="4">
    <source>
        <dbReference type="Proteomes" id="UP000001402"/>
    </source>
</evidence>
<evidence type="ECO:0000256" key="1">
    <source>
        <dbReference type="SAM" id="Phobius"/>
    </source>
</evidence>